<evidence type="ECO:0000256" key="2">
    <source>
        <dbReference type="ARBA" id="ARBA00022475"/>
    </source>
</evidence>
<evidence type="ECO:0000256" key="1">
    <source>
        <dbReference type="ARBA" id="ARBA00004651"/>
    </source>
</evidence>
<feature type="compositionally biased region" description="Polar residues" evidence="8">
    <location>
        <begin position="361"/>
        <end position="370"/>
    </location>
</feature>
<feature type="transmembrane region" description="Helical" evidence="9">
    <location>
        <begin position="77"/>
        <end position="99"/>
    </location>
</feature>
<dbReference type="InterPro" id="IPR018584">
    <property type="entry name" value="GT87"/>
</dbReference>
<dbReference type="Pfam" id="PF09594">
    <property type="entry name" value="GT87"/>
    <property type="match status" value="1"/>
</dbReference>
<dbReference type="STRING" id="137265.SAMN05421684_4830"/>
<keyword evidence="4 9" id="KW-0812">Transmembrane</keyword>
<proteinExistence type="inferred from homology"/>
<keyword evidence="10" id="KW-0328">Glycosyltransferase</keyword>
<protein>
    <submittedName>
        <fullName evidence="10">Alpha-1,2-mannosyltransferase</fullName>
    </submittedName>
</protein>
<feature type="transmembrane region" description="Helical" evidence="9">
    <location>
        <begin position="106"/>
        <end position="127"/>
    </location>
</feature>
<name>A0A1H3SF03_9ACTN</name>
<accession>A0A1H3SF03</accession>
<feature type="transmembrane region" description="Helical" evidence="9">
    <location>
        <begin position="177"/>
        <end position="198"/>
    </location>
</feature>
<evidence type="ECO:0000256" key="7">
    <source>
        <dbReference type="ARBA" id="ARBA00024033"/>
    </source>
</evidence>
<dbReference type="Proteomes" id="UP000199632">
    <property type="component" value="Unassembled WGS sequence"/>
</dbReference>
<dbReference type="OrthoDB" id="9774600at2"/>
<feature type="transmembrane region" description="Helical" evidence="9">
    <location>
        <begin position="235"/>
        <end position="251"/>
    </location>
</feature>
<evidence type="ECO:0000256" key="8">
    <source>
        <dbReference type="SAM" id="MobiDB-lite"/>
    </source>
</evidence>
<feature type="transmembrane region" description="Helical" evidence="9">
    <location>
        <begin position="147"/>
        <end position="170"/>
    </location>
</feature>
<sequence>MTPSRRTLALLAVLAFLWVLLVPGRRGFFDVGVYYGAVQHWIGGGDLYDYLRPGTVYGFTYPPFAALLMTPLAPLSWHTAIAVSIAVNVVAGGLVLRWLVGAGLRAWLWVALLCVFLAPVRDTVSFGQVNLVLLALVWWDLRRGPRAGIGIGLATAVKLTPGLFVVYLALARRWRAFLVAVATIAGAVLLAAAIAPAASRTFWTEALWNTGRVGDLGYVSNQSLRGVLARADLPGWWWALAVVLVCALWIVRARRAALAGDHVTGFALTGVATCLISPVTWVHHLVWLLPALYLAWQRTERGLGRAFVVAAYVLLCTSAVWLWSESERSLTAVVGGNLYVWIALGLLAFLPIEAASPATDNANPDTTAHGSTIDPDGTTIDAGTRSTTIDA</sequence>
<dbReference type="GO" id="GO:0005886">
    <property type="term" value="C:plasma membrane"/>
    <property type="evidence" value="ECO:0007669"/>
    <property type="project" value="UniProtKB-SubCell"/>
</dbReference>
<evidence type="ECO:0000256" key="5">
    <source>
        <dbReference type="ARBA" id="ARBA00022989"/>
    </source>
</evidence>
<feature type="transmembrane region" description="Helical" evidence="9">
    <location>
        <begin position="263"/>
        <end position="283"/>
    </location>
</feature>
<feature type="transmembrane region" description="Helical" evidence="9">
    <location>
        <begin position="330"/>
        <end position="352"/>
    </location>
</feature>
<evidence type="ECO:0000256" key="3">
    <source>
        <dbReference type="ARBA" id="ARBA00022679"/>
    </source>
</evidence>
<evidence type="ECO:0000256" key="6">
    <source>
        <dbReference type="ARBA" id="ARBA00023136"/>
    </source>
</evidence>
<dbReference type="RefSeq" id="WP_090797063.1">
    <property type="nucleotide sequence ID" value="NZ_BOND01000035.1"/>
</dbReference>
<feature type="transmembrane region" description="Helical" evidence="9">
    <location>
        <begin position="303"/>
        <end position="323"/>
    </location>
</feature>
<dbReference type="AlphaFoldDB" id="A0A1H3SF03"/>
<keyword evidence="2" id="KW-1003">Cell membrane</keyword>
<dbReference type="EMBL" id="FNQB01000002">
    <property type="protein sequence ID" value="SDZ35689.1"/>
    <property type="molecule type" value="Genomic_DNA"/>
</dbReference>
<evidence type="ECO:0000313" key="11">
    <source>
        <dbReference type="Proteomes" id="UP000199632"/>
    </source>
</evidence>
<comment type="similarity">
    <text evidence="7">Belongs to the glycosyltransferase 87 family.</text>
</comment>
<evidence type="ECO:0000256" key="4">
    <source>
        <dbReference type="ARBA" id="ARBA00022692"/>
    </source>
</evidence>
<keyword evidence="5 9" id="KW-1133">Transmembrane helix</keyword>
<dbReference type="GO" id="GO:0016758">
    <property type="term" value="F:hexosyltransferase activity"/>
    <property type="evidence" value="ECO:0007669"/>
    <property type="project" value="InterPro"/>
</dbReference>
<feature type="region of interest" description="Disordered" evidence="8">
    <location>
        <begin position="361"/>
        <end position="391"/>
    </location>
</feature>
<organism evidence="10 11">
    <name type="scientific">Asanoa ishikariensis</name>
    <dbReference type="NCBI Taxonomy" id="137265"/>
    <lineage>
        <taxon>Bacteria</taxon>
        <taxon>Bacillati</taxon>
        <taxon>Actinomycetota</taxon>
        <taxon>Actinomycetes</taxon>
        <taxon>Micromonosporales</taxon>
        <taxon>Micromonosporaceae</taxon>
        <taxon>Asanoa</taxon>
    </lineage>
</organism>
<keyword evidence="6 9" id="KW-0472">Membrane</keyword>
<evidence type="ECO:0000256" key="9">
    <source>
        <dbReference type="SAM" id="Phobius"/>
    </source>
</evidence>
<gene>
    <name evidence="10" type="ORF">SAMN05421684_4830</name>
</gene>
<keyword evidence="11" id="KW-1185">Reference proteome</keyword>
<comment type="subcellular location">
    <subcellularLocation>
        <location evidence="1">Cell membrane</location>
        <topology evidence="1">Multi-pass membrane protein</topology>
    </subcellularLocation>
</comment>
<evidence type="ECO:0000313" key="10">
    <source>
        <dbReference type="EMBL" id="SDZ35689.1"/>
    </source>
</evidence>
<reference evidence="11" key="1">
    <citation type="submission" date="2016-10" db="EMBL/GenBank/DDBJ databases">
        <authorList>
            <person name="Varghese N."/>
            <person name="Submissions S."/>
        </authorList>
    </citation>
    <scope>NUCLEOTIDE SEQUENCE [LARGE SCALE GENOMIC DNA]</scope>
    <source>
        <strain evidence="11">DSM 44718</strain>
    </source>
</reference>
<keyword evidence="3 10" id="KW-0808">Transferase</keyword>